<organism evidence="4 5">
    <name type="scientific">Phenylobacterium soli</name>
    <dbReference type="NCBI Taxonomy" id="2170551"/>
    <lineage>
        <taxon>Bacteria</taxon>
        <taxon>Pseudomonadati</taxon>
        <taxon>Pseudomonadota</taxon>
        <taxon>Alphaproteobacteria</taxon>
        <taxon>Caulobacterales</taxon>
        <taxon>Caulobacteraceae</taxon>
        <taxon>Phenylobacterium</taxon>
    </lineage>
</organism>
<keyword evidence="1" id="KW-1133">Transmembrane helix</keyword>
<evidence type="ECO:0000259" key="3">
    <source>
        <dbReference type="Pfam" id="PF03372"/>
    </source>
</evidence>
<dbReference type="Pfam" id="PF03372">
    <property type="entry name" value="Exo_endo_phos"/>
    <property type="match status" value="1"/>
</dbReference>
<dbReference type="InterPro" id="IPR005135">
    <property type="entry name" value="Endo/exonuclease/phosphatase"/>
</dbReference>
<proteinExistence type="predicted"/>
<dbReference type="EMBL" id="QFYQ01000001">
    <property type="protein sequence ID" value="RAK55600.1"/>
    <property type="molecule type" value="Genomic_DNA"/>
</dbReference>
<evidence type="ECO:0000256" key="2">
    <source>
        <dbReference type="SAM" id="SignalP"/>
    </source>
</evidence>
<keyword evidence="2" id="KW-0732">Signal</keyword>
<evidence type="ECO:0000313" key="4">
    <source>
        <dbReference type="EMBL" id="RAK55600.1"/>
    </source>
</evidence>
<keyword evidence="5" id="KW-1185">Reference proteome</keyword>
<dbReference type="RefSeq" id="WP_111529348.1">
    <property type="nucleotide sequence ID" value="NZ_JBHRSG010000003.1"/>
</dbReference>
<dbReference type="OrthoDB" id="3808618at2"/>
<feature type="transmembrane region" description="Helical" evidence="1">
    <location>
        <begin position="45"/>
        <end position="63"/>
    </location>
</feature>
<feature type="domain" description="Endonuclease/exonuclease/phosphatase" evidence="3">
    <location>
        <begin position="110"/>
        <end position="307"/>
    </location>
</feature>
<dbReference type="Proteomes" id="UP000249254">
    <property type="component" value="Unassembled WGS sequence"/>
</dbReference>
<dbReference type="Gene3D" id="3.60.10.10">
    <property type="entry name" value="Endonuclease/exonuclease/phosphatase"/>
    <property type="match status" value="1"/>
</dbReference>
<dbReference type="AlphaFoldDB" id="A0A328AL84"/>
<dbReference type="SUPFAM" id="SSF56219">
    <property type="entry name" value="DNase I-like"/>
    <property type="match status" value="1"/>
</dbReference>
<reference evidence="5" key="1">
    <citation type="submission" date="2018-05" db="EMBL/GenBank/DDBJ databases">
        <authorList>
            <person name="Li X."/>
        </authorList>
    </citation>
    <scope>NUCLEOTIDE SEQUENCE [LARGE SCALE GENOMIC DNA]</scope>
    <source>
        <strain evidence="5">LX32</strain>
    </source>
</reference>
<name>A0A328AL84_9CAUL</name>
<feature type="chain" id="PRO_5016357600" description="Endonuclease/exonuclease/phosphatase domain-containing protein" evidence="2">
    <location>
        <begin position="30"/>
        <end position="320"/>
    </location>
</feature>
<sequence length="320" mass="35071">MGLVRLALSFLLGPPVFLLAALCAGAAAAAQQGRDSLRWDVLAHFAPLWLAGALACALVALIAFRGLAKLLVLGMAATGLVFSAMLIGPELTRPAGPSAAPDAPGQLKIVQFNVWHDSPDPERNLDWLMREDPDITVLEETTPRLREAIKASGRWRVTCPNCEVMILSKSEPVAEGLGKVHGPITRATFRDARGEFTVIGVHNAWPTDADQPGQEARLAQAIARFPRERTIVTGDFNSAPWSFQRRRWDARFGLIRRERALFTWPATPYKRLRWLGSVPFLPIDHVYAGDDWATVSITRGPKLASDHYPVVAILAPVAPR</sequence>
<feature type="transmembrane region" description="Helical" evidence="1">
    <location>
        <begin position="70"/>
        <end position="88"/>
    </location>
</feature>
<comment type="caution">
    <text evidence="4">The sequence shown here is derived from an EMBL/GenBank/DDBJ whole genome shotgun (WGS) entry which is preliminary data.</text>
</comment>
<dbReference type="InterPro" id="IPR036691">
    <property type="entry name" value="Endo/exonu/phosph_ase_sf"/>
</dbReference>
<evidence type="ECO:0000313" key="5">
    <source>
        <dbReference type="Proteomes" id="UP000249254"/>
    </source>
</evidence>
<gene>
    <name evidence="4" type="ORF">DJ017_14330</name>
</gene>
<feature type="signal peptide" evidence="2">
    <location>
        <begin position="1"/>
        <end position="29"/>
    </location>
</feature>
<accession>A0A328AL84</accession>
<evidence type="ECO:0000256" key="1">
    <source>
        <dbReference type="SAM" id="Phobius"/>
    </source>
</evidence>
<keyword evidence="1" id="KW-0812">Transmembrane</keyword>
<dbReference type="GO" id="GO:0003824">
    <property type="term" value="F:catalytic activity"/>
    <property type="evidence" value="ECO:0007669"/>
    <property type="project" value="InterPro"/>
</dbReference>
<protein>
    <recommendedName>
        <fullName evidence="3">Endonuclease/exonuclease/phosphatase domain-containing protein</fullName>
    </recommendedName>
</protein>
<keyword evidence="1" id="KW-0472">Membrane</keyword>